<sequence length="215" mass="23201">MSSRPVVRLSTAVRKYRTDPALVQTTPEDQLVHLKGLEASFTTGPELKSLLKRFETKSNIFMLGEGRAVVSCTTPKAAAEAAALLRKRGLSAFTVPPVSTSGVESGAYTGPPKNTRRRRKQQQEMDDEEFEKQPDLADWHCPQCTLINKGSASTCGVCQYERVMPMPAGGAPPGLEGVDTSGNSTKAQPLLRKAAKISVSNPWALLNDDTSNGLE</sequence>
<reference evidence="7" key="1">
    <citation type="submission" date="2021-01" db="EMBL/GenBank/DDBJ databases">
        <authorList>
            <person name="Corre E."/>
            <person name="Pelletier E."/>
            <person name="Niang G."/>
            <person name="Scheremetjew M."/>
            <person name="Finn R."/>
            <person name="Kale V."/>
            <person name="Holt S."/>
            <person name="Cochrane G."/>
            <person name="Meng A."/>
            <person name="Brown T."/>
            <person name="Cohen L."/>
        </authorList>
    </citation>
    <scope>NUCLEOTIDE SEQUENCE</scope>
    <source>
        <strain evidence="7">CCMP622</strain>
    </source>
</reference>
<accession>A0A7S2XFN1</accession>
<keyword evidence="3" id="KW-0862">Zinc</keyword>
<organism evidence="7">
    <name type="scientific">Lotharella oceanica</name>
    <dbReference type="NCBI Taxonomy" id="641309"/>
    <lineage>
        <taxon>Eukaryota</taxon>
        <taxon>Sar</taxon>
        <taxon>Rhizaria</taxon>
        <taxon>Cercozoa</taxon>
        <taxon>Chlorarachniophyceae</taxon>
        <taxon>Lotharella</taxon>
    </lineage>
</organism>
<evidence type="ECO:0000256" key="5">
    <source>
        <dbReference type="SAM" id="MobiDB-lite"/>
    </source>
</evidence>
<dbReference type="PROSITE" id="PS01358">
    <property type="entry name" value="ZF_RANBP2_1"/>
    <property type="match status" value="1"/>
</dbReference>
<dbReference type="AlphaFoldDB" id="A0A7S2XFN1"/>
<feature type="region of interest" description="Disordered" evidence="5">
    <location>
        <begin position="100"/>
        <end position="134"/>
    </location>
</feature>
<protein>
    <recommendedName>
        <fullName evidence="6">RanBP2-type domain-containing protein</fullName>
    </recommendedName>
</protein>
<keyword evidence="2 4" id="KW-0863">Zinc-finger</keyword>
<evidence type="ECO:0000256" key="1">
    <source>
        <dbReference type="ARBA" id="ARBA00022723"/>
    </source>
</evidence>
<dbReference type="SMART" id="SM00547">
    <property type="entry name" value="ZnF_RBZ"/>
    <property type="match status" value="1"/>
</dbReference>
<evidence type="ECO:0000256" key="3">
    <source>
        <dbReference type="ARBA" id="ARBA00022833"/>
    </source>
</evidence>
<dbReference type="EMBL" id="HBHP01031057">
    <property type="protein sequence ID" value="CAD9775112.1"/>
    <property type="molecule type" value="Transcribed_RNA"/>
</dbReference>
<dbReference type="PROSITE" id="PS50199">
    <property type="entry name" value="ZF_RANBP2_2"/>
    <property type="match status" value="1"/>
</dbReference>
<evidence type="ECO:0000313" key="7">
    <source>
        <dbReference type="EMBL" id="CAD9775112.1"/>
    </source>
</evidence>
<dbReference type="Gene3D" id="4.10.1060.10">
    <property type="entry name" value="Zinc finger, RanBP2-type"/>
    <property type="match status" value="1"/>
</dbReference>
<dbReference type="InterPro" id="IPR001876">
    <property type="entry name" value="Znf_RanBP2"/>
</dbReference>
<gene>
    <name evidence="7" type="ORF">LSP00402_LOCUS19109</name>
</gene>
<name>A0A7S2XFN1_9EUKA</name>
<keyword evidence="1" id="KW-0479">Metal-binding</keyword>
<dbReference type="GO" id="GO:0008270">
    <property type="term" value="F:zinc ion binding"/>
    <property type="evidence" value="ECO:0007669"/>
    <property type="project" value="UniProtKB-KW"/>
</dbReference>
<feature type="domain" description="RanBP2-type" evidence="6">
    <location>
        <begin position="133"/>
        <end position="164"/>
    </location>
</feature>
<evidence type="ECO:0000256" key="2">
    <source>
        <dbReference type="ARBA" id="ARBA00022771"/>
    </source>
</evidence>
<dbReference type="SUPFAM" id="SSF90209">
    <property type="entry name" value="Ran binding protein zinc finger-like"/>
    <property type="match status" value="1"/>
</dbReference>
<evidence type="ECO:0000259" key="6">
    <source>
        <dbReference type="PROSITE" id="PS50199"/>
    </source>
</evidence>
<proteinExistence type="predicted"/>
<evidence type="ECO:0000256" key="4">
    <source>
        <dbReference type="PROSITE-ProRule" id="PRU00322"/>
    </source>
</evidence>
<dbReference type="InterPro" id="IPR036443">
    <property type="entry name" value="Znf_RanBP2_sf"/>
</dbReference>